<proteinExistence type="predicted"/>
<evidence type="ECO:0000313" key="2">
    <source>
        <dbReference type="EMBL" id="KXZ45230.1"/>
    </source>
</evidence>
<feature type="region of interest" description="Disordered" evidence="1">
    <location>
        <begin position="139"/>
        <end position="222"/>
    </location>
</feature>
<protein>
    <submittedName>
        <fullName evidence="2">Uncharacterized protein</fullName>
    </submittedName>
</protein>
<feature type="compositionally biased region" description="Low complexity" evidence="1">
    <location>
        <begin position="177"/>
        <end position="187"/>
    </location>
</feature>
<comment type="caution">
    <text evidence="2">The sequence shown here is derived from an EMBL/GenBank/DDBJ whole genome shotgun (WGS) entry which is preliminary data.</text>
</comment>
<dbReference type="EMBL" id="LSYV01000058">
    <property type="protein sequence ID" value="KXZ45230.1"/>
    <property type="molecule type" value="Genomic_DNA"/>
</dbReference>
<feature type="compositionally biased region" description="Low complexity" evidence="1">
    <location>
        <begin position="204"/>
        <end position="216"/>
    </location>
</feature>
<reference evidence="3" key="1">
    <citation type="journal article" date="2016" name="Nat. Commun.">
        <title>The Gonium pectorale genome demonstrates co-option of cell cycle regulation during the evolution of multicellularity.</title>
        <authorList>
            <person name="Hanschen E.R."/>
            <person name="Marriage T.N."/>
            <person name="Ferris P.J."/>
            <person name="Hamaji T."/>
            <person name="Toyoda A."/>
            <person name="Fujiyama A."/>
            <person name="Neme R."/>
            <person name="Noguchi H."/>
            <person name="Minakuchi Y."/>
            <person name="Suzuki M."/>
            <person name="Kawai-Toyooka H."/>
            <person name="Smith D.R."/>
            <person name="Sparks H."/>
            <person name="Anderson J."/>
            <person name="Bakaric R."/>
            <person name="Luria V."/>
            <person name="Karger A."/>
            <person name="Kirschner M.W."/>
            <person name="Durand P.M."/>
            <person name="Michod R.E."/>
            <person name="Nozaki H."/>
            <person name="Olson B.J."/>
        </authorList>
    </citation>
    <scope>NUCLEOTIDE SEQUENCE [LARGE SCALE GENOMIC DNA]</scope>
    <source>
        <strain evidence="3">NIES-2863</strain>
    </source>
</reference>
<evidence type="ECO:0000313" key="3">
    <source>
        <dbReference type="Proteomes" id="UP000075714"/>
    </source>
</evidence>
<evidence type="ECO:0000256" key="1">
    <source>
        <dbReference type="SAM" id="MobiDB-lite"/>
    </source>
</evidence>
<keyword evidence="3" id="KW-1185">Reference proteome</keyword>
<name>A0A150G7B3_GONPE</name>
<dbReference type="AlphaFoldDB" id="A0A150G7B3"/>
<feature type="region of interest" description="Disordered" evidence="1">
    <location>
        <begin position="1"/>
        <end position="85"/>
    </location>
</feature>
<sequence>MGRSASVSRGATPPEAVGEPRCSYASIPSGPGGSAEERERDEEGNQRARCADEGASGDSGGGTSVPMGGPEGLRLPRPELGLECPTDKTAGAAMIAALPPATAYGSRLARSVTGPGLTRRAEEPPAAEAVVASETAAAASMVTLPRPPAAAALRPRGRRRGTSLLRGRSSEDEESSRSVLDPDPDLLVDSKRARRAGKSPGDRLPLPAAPLQAATASTGCAA</sequence>
<organism evidence="2 3">
    <name type="scientific">Gonium pectorale</name>
    <name type="common">Green alga</name>
    <dbReference type="NCBI Taxonomy" id="33097"/>
    <lineage>
        <taxon>Eukaryota</taxon>
        <taxon>Viridiplantae</taxon>
        <taxon>Chlorophyta</taxon>
        <taxon>core chlorophytes</taxon>
        <taxon>Chlorophyceae</taxon>
        <taxon>CS clade</taxon>
        <taxon>Chlamydomonadales</taxon>
        <taxon>Volvocaceae</taxon>
        <taxon>Gonium</taxon>
    </lineage>
</organism>
<gene>
    <name evidence="2" type="ORF">GPECTOR_57g520</name>
</gene>
<feature type="compositionally biased region" description="Low complexity" evidence="1">
    <location>
        <begin position="139"/>
        <end position="154"/>
    </location>
</feature>
<dbReference type="Proteomes" id="UP000075714">
    <property type="component" value="Unassembled WGS sequence"/>
</dbReference>
<feature type="compositionally biased region" description="Basic and acidic residues" evidence="1">
    <location>
        <begin position="35"/>
        <end position="52"/>
    </location>
</feature>
<accession>A0A150G7B3</accession>